<dbReference type="Proteomes" id="UP001211005">
    <property type="component" value="Chromosome"/>
</dbReference>
<feature type="transmembrane region" description="Helical" evidence="1">
    <location>
        <begin position="250"/>
        <end position="269"/>
    </location>
</feature>
<feature type="domain" description="J" evidence="2">
    <location>
        <begin position="2"/>
        <end position="66"/>
    </location>
</feature>
<dbReference type="SMART" id="SM00271">
    <property type="entry name" value="DnaJ"/>
    <property type="match status" value="1"/>
</dbReference>
<keyword evidence="1" id="KW-0472">Membrane</keyword>
<keyword evidence="4" id="KW-1185">Reference proteome</keyword>
<protein>
    <submittedName>
        <fullName evidence="3">J domain-containing protein</fullName>
    </submittedName>
</protein>
<name>A0ABY7LK01_9BACT</name>
<proteinExistence type="predicted"/>
<organism evidence="3 4">
    <name type="scientific">Hymenobacter canadensis</name>
    <dbReference type="NCBI Taxonomy" id="2999067"/>
    <lineage>
        <taxon>Bacteria</taxon>
        <taxon>Pseudomonadati</taxon>
        <taxon>Bacteroidota</taxon>
        <taxon>Cytophagia</taxon>
        <taxon>Cytophagales</taxon>
        <taxon>Hymenobacteraceae</taxon>
        <taxon>Hymenobacter</taxon>
    </lineage>
</organism>
<accession>A0ABY7LK01</accession>
<reference evidence="3 4" key="1">
    <citation type="submission" date="2022-12" db="EMBL/GenBank/DDBJ databases">
        <title>Hymenobacter canadensis sp. nov. isolated from lake water of the Cambridge Bay, Canada.</title>
        <authorList>
            <person name="Kim W.H."/>
            <person name="Lee Y.M."/>
        </authorList>
    </citation>
    <scope>NUCLEOTIDE SEQUENCE [LARGE SCALE GENOMIC DNA]</scope>
    <source>
        <strain evidence="3 4">PAMC 29467</strain>
    </source>
</reference>
<evidence type="ECO:0000259" key="2">
    <source>
        <dbReference type="PROSITE" id="PS50076"/>
    </source>
</evidence>
<feature type="transmembrane region" description="Helical" evidence="1">
    <location>
        <begin position="223"/>
        <end position="243"/>
    </location>
</feature>
<dbReference type="RefSeq" id="WP_269558794.1">
    <property type="nucleotide sequence ID" value="NZ_CP114767.1"/>
</dbReference>
<evidence type="ECO:0000256" key="1">
    <source>
        <dbReference type="SAM" id="Phobius"/>
    </source>
</evidence>
<dbReference type="EMBL" id="CP114767">
    <property type="protein sequence ID" value="WBA40708.1"/>
    <property type="molecule type" value="Genomic_DNA"/>
</dbReference>
<dbReference type="InterPro" id="IPR001623">
    <property type="entry name" value="DnaJ_domain"/>
</dbReference>
<dbReference type="SUPFAM" id="SSF46565">
    <property type="entry name" value="Chaperone J-domain"/>
    <property type="match status" value="1"/>
</dbReference>
<dbReference type="InterPro" id="IPR036869">
    <property type="entry name" value="J_dom_sf"/>
</dbReference>
<keyword evidence="1" id="KW-1133">Transmembrane helix</keyword>
<gene>
    <name evidence="3" type="ORF">O3303_12845</name>
</gene>
<keyword evidence="1" id="KW-0812">Transmembrane</keyword>
<dbReference type="CDD" id="cd06257">
    <property type="entry name" value="DnaJ"/>
    <property type="match status" value="1"/>
</dbReference>
<dbReference type="PROSITE" id="PS50076">
    <property type="entry name" value="DNAJ_2"/>
    <property type="match status" value="1"/>
</dbReference>
<sequence>MSYYAVLELSTQASPEDIRRAYRRLVLSTHPDRTPDPAQHRRYLAINEAYETLSDPARRAAYDAALARLQQPDPAPEAAFESHPDPAMRRRGFRRRPLSKAEAAARVQASYPAQYARYMPWARRVNWALLLCALLLLLDSQWNTKYVDQEVRRVTEHVVRGKGGTLDSYVRIETPDLNFRLDQNMLREGEMIDVECSALFKQARIIWPAGNADPDRRIFIDTFYDLLFLPATMAVVAAIGCWPPPGNRRIVDTAAMAITLGVIHLYLLLRS</sequence>
<evidence type="ECO:0000313" key="3">
    <source>
        <dbReference type="EMBL" id="WBA40708.1"/>
    </source>
</evidence>
<dbReference type="Pfam" id="PF00226">
    <property type="entry name" value="DnaJ"/>
    <property type="match status" value="1"/>
</dbReference>
<dbReference type="Gene3D" id="1.10.287.110">
    <property type="entry name" value="DnaJ domain"/>
    <property type="match status" value="1"/>
</dbReference>
<evidence type="ECO:0000313" key="4">
    <source>
        <dbReference type="Proteomes" id="UP001211005"/>
    </source>
</evidence>
<dbReference type="PANTHER" id="PTHR44825">
    <property type="match status" value="1"/>
</dbReference>
<dbReference type="PANTHER" id="PTHR44825:SF1">
    <property type="entry name" value="DNAJ HOMOLOG SUBFAMILY C MEMBER 4"/>
    <property type="match status" value="1"/>
</dbReference>
<dbReference type="PRINTS" id="PR00625">
    <property type="entry name" value="JDOMAIN"/>
</dbReference>
<dbReference type="InterPro" id="IPR052763">
    <property type="entry name" value="DnaJ_C4"/>
</dbReference>